<proteinExistence type="predicted"/>
<gene>
    <name evidence="1" type="ORF">NW762_008464</name>
</gene>
<dbReference type="Gene3D" id="3.30.710.10">
    <property type="entry name" value="Potassium Channel Kv1.1, Chain A"/>
    <property type="match status" value="1"/>
</dbReference>
<comment type="caution">
    <text evidence="1">The sequence shown here is derived from an EMBL/GenBank/DDBJ whole genome shotgun (WGS) entry which is preliminary data.</text>
</comment>
<dbReference type="AlphaFoldDB" id="A0A9W8RXM7"/>
<evidence type="ECO:0000313" key="1">
    <source>
        <dbReference type="EMBL" id="KAJ4257346.1"/>
    </source>
</evidence>
<sequence>MATAADEATGPTGKDEIEVQPWKVVEDGNLILVVGDDEIKIQVASGFLKHISPVFKAMLNSTMSEGQALRERTGDEPVEIKLPADEPRAVLHALRAQYGTDPGSLNISPRTIRDVAMFVDKYDMVVRFKPIGMLWLEMPPTTMDPPDRQAGWDLLAAAYWLDLSKPFYIMSQYFIRTNVPLLQYALDFPDENLGLRLALAIEQIRLANAYRNEEVGVCLDCFAQAQTSFVEKLPGCRYSGRHLW</sequence>
<accession>A0A9W8RXM7</accession>
<reference evidence="1" key="1">
    <citation type="submission" date="2022-09" db="EMBL/GenBank/DDBJ databases">
        <title>Fusarium specimens isolated from Avocado Roots.</title>
        <authorList>
            <person name="Stajich J."/>
            <person name="Roper C."/>
            <person name="Heimlech-Rivalta G."/>
        </authorList>
    </citation>
    <scope>NUCLEOTIDE SEQUENCE</scope>
    <source>
        <strain evidence="1">CF00136</strain>
    </source>
</reference>
<protein>
    <recommendedName>
        <fullName evidence="3">BTB domain-containing protein</fullName>
    </recommendedName>
</protein>
<name>A0A9W8RXM7_9HYPO</name>
<keyword evidence="2" id="KW-1185">Reference proteome</keyword>
<evidence type="ECO:0000313" key="2">
    <source>
        <dbReference type="Proteomes" id="UP001152049"/>
    </source>
</evidence>
<dbReference type="InterPro" id="IPR011333">
    <property type="entry name" value="SKP1/BTB/POZ_sf"/>
</dbReference>
<dbReference type="CDD" id="cd18186">
    <property type="entry name" value="BTB_POZ_ZBTB_KLHL-like"/>
    <property type="match status" value="1"/>
</dbReference>
<dbReference type="OrthoDB" id="5275938at2759"/>
<dbReference type="EMBL" id="JAOQAZ010000017">
    <property type="protein sequence ID" value="KAJ4257346.1"/>
    <property type="molecule type" value="Genomic_DNA"/>
</dbReference>
<dbReference type="Proteomes" id="UP001152049">
    <property type="component" value="Unassembled WGS sequence"/>
</dbReference>
<evidence type="ECO:0008006" key="3">
    <source>
        <dbReference type="Google" id="ProtNLM"/>
    </source>
</evidence>
<organism evidence="1 2">
    <name type="scientific">Fusarium torreyae</name>
    <dbReference type="NCBI Taxonomy" id="1237075"/>
    <lineage>
        <taxon>Eukaryota</taxon>
        <taxon>Fungi</taxon>
        <taxon>Dikarya</taxon>
        <taxon>Ascomycota</taxon>
        <taxon>Pezizomycotina</taxon>
        <taxon>Sordariomycetes</taxon>
        <taxon>Hypocreomycetidae</taxon>
        <taxon>Hypocreales</taxon>
        <taxon>Nectriaceae</taxon>
        <taxon>Fusarium</taxon>
    </lineage>
</organism>